<keyword evidence="9" id="KW-1015">Disulfide bond</keyword>
<keyword evidence="4 11" id="KW-0645">Protease</keyword>
<comment type="similarity">
    <text evidence="10">Belongs to the peptidase M28 family. M28E subfamily.</text>
</comment>
<dbReference type="InterPro" id="IPR007484">
    <property type="entry name" value="Peptidase_M28"/>
</dbReference>
<dbReference type="GO" id="GO:0006508">
    <property type="term" value="P:proteolysis"/>
    <property type="evidence" value="ECO:0007669"/>
    <property type="project" value="UniProtKB-KW"/>
</dbReference>
<dbReference type="SUPFAM" id="SSF53187">
    <property type="entry name" value="Zn-dependent exopeptidases"/>
    <property type="match status" value="1"/>
</dbReference>
<dbReference type="GO" id="GO:0008235">
    <property type="term" value="F:metalloexopeptidase activity"/>
    <property type="evidence" value="ECO:0007669"/>
    <property type="project" value="InterPro"/>
</dbReference>
<reference evidence="13" key="1">
    <citation type="submission" date="2019-04" db="EMBL/GenBank/DDBJ databases">
        <title>Friends and foes A comparative genomics study of 23 Aspergillus species from section Flavi.</title>
        <authorList>
            <consortium name="DOE Joint Genome Institute"/>
            <person name="Kjaerbolling I."/>
            <person name="Vesth T."/>
            <person name="Frisvad J.C."/>
            <person name="Nybo J.L."/>
            <person name="Theobald S."/>
            <person name="Kildgaard S."/>
            <person name="Isbrandt T."/>
            <person name="Kuo A."/>
            <person name="Sato A."/>
            <person name="Lyhne E.K."/>
            <person name="Kogle M.E."/>
            <person name="Wiebenga A."/>
            <person name="Kun R.S."/>
            <person name="Lubbers R.J."/>
            <person name="Makela M.R."/>
            <person name="Barry K."/>
            <person name="Chovatia M."/>
            <person name="Clum A."/>
            <person name="Daum C."/>
            <person name="Haridas S."/>
            <person name="He G."/>
            <person name="LaButti K."/>
            <person name="Lipzen A."/>
            <person name="Mondo S."/>
            <person name="Riley R."/>
            <person name="Salamov A."/>
            <person name="Simmons B.A."/>
            <person name="Magnuson J.K."/>
            <person name="Henrissat B."/>
            <person name="Mortensen U.H."/>
            <person name="Larsen T.O."/>
            <person name="Devries R.P."/>
            <person name="Grigoriev I.V."/>
            <person name="Machida M."/>
            <person name="Baker S.E."/>
            <person name="Andersen M.R."/>
        </authorList>
    </citation>
    <scope>NUCLEOTIDE SEQUENCE [LARGE SCALE GENOMIC DNA]</scope>
    <source>
        <strain evidence="13">CBS 121.62</strain>
    </source>
</reference>
<evidence type="ECO:0000256" key="5">
    <source>
        <dbReference type="ARBA" id="ARBA00022723"/>
    </source>
</evidence>
<evidence type="ECO:0000256" key="4">
    <source>
        <dbReference type="ARBA" id="ARBA00022670"/>
    </source>
</evidence>
<keyword evidence="7 11" id="KW-0378">Hydrolase</keyword>
<protein>
    <recommendedName>
        <fullName evidence="11">Peptide hydrolase</fullName>
        <ecNumber evidence="11">3.4.-.-</ecNumber>
    </recommendedName>
</protein>
<keyword evidence="6" id="KW-0732">Signal</keyword>
<evidence type="ECO:0000313" key="13">
    <source>
        <dbReference type="EMBL" id="KAB8244572.1"/>
    </source>
</evidence>
<evidence type="ECO:0000256" key="1">
    <source>
        <dbReference type="ARBA" id="ARBA00001947"/>
    </source>
</evidence>
<name>A0A5N6GQD2_ASPFL</name>
<dbReference type="Pfam" id="PF04389">
    <property type="entry name" value="Peptidase_M28"/>
    <property type="match status" value="1"/>
</dbReference>
<evidence type="ECO:0000256" key="6">
    <source>
        <dbReference type="ARBA" id="ARBA00022729"/>
    </source>
</evidence>
<organism evidence="13">
    <name type="scientific">Aspergillus flavus</name>
    <dbReference type="NCBI Taxonomy" id="5059"/>
    <lineage>
        <taxon>Eukaryota</taxon>
        <taxon>Fungi</taxon>
        <taxon>Dikarya</taxon>
        <taxon>Ascomycota</taxon>
        <taxon>Pezizomycotina</taxon>
        <taxon>Eurotiomycetes</taxon>
        <taxon>Eurotiomycetidae</taxon>
        <taxon>Eurotiales</taxon>
        <taxon>Aspergillaceae</taxon>
        <taxon>Aspergillus</taxon>
        <taxon>Aspergillus subgen. Circumdati</taxon>
    </lineage>
</organism>
<evidence type="ECO:0000256" key="11">
    <source>
        <dbReference type="RuleBase" id="RU361240"/>
    </source>
</evidence>
<dbReference type="InterPro" id="IPR045175">
    <property type="entry name" value="M28_fam"/>
</dbReference>
<dbReference type="VEuPathDB" id="FungiDB:F9C07_6948"/>
<dbReference type="EMBL" id="ML734624">
    <property type="protein sequence ID" value="KAB8244572.1"/>
    <property type="molecule type" value="Genomic_DNA"/>
</dbReference>
<comment type="cofactor">
    <cofactor evidence="1">
        <name>Zn(2+)</name>
        <dbReference type="ChEBI" id="CHEBI:29105"/>
    </cofactor>
</comment>
<dbReference type="Proteomes" id="UP000325434">
    <property type="component" value="Unassembled WGS sequence"/>
</dbReference>
<dbReference type="PANTHER" id="PTHR12147:SF56">
    <property type="entry name" value="AMINOPEPTIDASE YDR415C-RELATED"/>
    <property type="match status" value="1"/>
</dbReference>
<keyword evidence="5 11" id="KW-0479">Metal-binding</keyword>
<comment type="subunit">
    <text evidence="2">Monomer.</text>
</comment>
<evidence type="ECO:0000256" key="10">
    <source>
        <dbReference type="ARBA" id="ARBA00043962"/>
    </source>
</evidence>
<dbReference type="AlphaFoldDB" id="A0A5N6GQD2"/>
<dbReference type="PANTHER" id="PTHR12147">
    <property type="entry name" value="METALLOPEPTIDASE M28 FAMILY MEMBER"/>
    <property type="match status" value="1"/>
</dbReference>
<dbReference type="GO" id="GO:0046872">
    <property type="term" value="F:metal ion binding"/>
    <property type="evidence" value="ECO:0007669"/>
    <property type="project" value="UniProtKB-KW"/>
</dbReference>
<dbReference type="EC" id="3.4.-.-" evidence="11"/>
<evidence type="ECO:0000259" key="12">
    <source>
        <dbReference type="Pfam" id="PF04389"/>
    </source>
</evidence>
<dbReference type="VEuPathDB" id="FungiDB:AFLA_005396"/>
<feature type="domain" description="Peptidase M28" evidence="12">
    <location>
        <begin position="122"/>
        <end position="176"/>
    </location>
</feature>
<evidence type="ECO:0000256" key="9">
    <source>
        <dbReference type="ARBA" id="ARBA00023157"/>
    </source>
</evidence>
<dbReference type="GO" id="GO:0004177">
    <property type="term" value="F:aminopeptidase activity"/>
    <property type="evidence" value="ECO:0007669"/>
    <property type="project" value="UniProtKB-KW"/>
</dbReference>
<proteinExistence type="inferred from homology"/>
<keyword evidence="3" id="KW-0031">Aminopeptidase</keyword>
<accession>A0A5N6GQD2</accession>
<keyword evidence="8 11" id="KW-0862">Zinc</keyword>
<dbReference type="Gene3D" id="3.40.630.10">
    <property type="entry name" value="Zn peptidases"/>
    <property type="match status" value="2"/>
</dbReference>
<evidence type="ECO:0000256" key="8">
    <source>
        <dbReference type="ARBA" id="ARBA00022833"/>
    </source>
</evidence>
<evidence type="ECO:0000256" key="3">
    <source>
        <dbReference type="ARBA" id="ARBA00022438"/>
    </source>
</evidence>
<gene>
    <name evidence="13" type="ORF">BDV35DRAFT_382132</name>
</gene>
<evidence type="ECO:0000256" key="7">
    <source>
        <dbReference type="ARBA" id="ARBA00022801"/>
    </source>
</evidence>
<sequence length="287" mass="31591">MTSEVCVQNLSVGVNQEFLDITAANTRVAQNYVKLQAPVRYPTAVHQLQKVNMLTTQLDPLGVQTIIEDLSNFQNRFYNGSEPSTKASRWLYAKISQVITASSAPRVAGDYFTHVGWHQPSIIVSISGRSAKTVVVGVHQDSITGCYQVSRDYAPGADDNASGVATLLEALRVLLKPEVIGVLTDNVDPSLTSFVRMIIRSYCMVPYADTACGYRCSDHASAHVHGFSVSMTFESKYGDHSKLIHLLLDRADTINVNHVLQYVRLVIGFVYELGFAPLTTNNGNEYL</sequence>
<evidence type="ECO:0000256" key="2">
    <source>
        <dbReference type="ARBA" id="ARBA00011245"/>
    </source>
</evidence>